<reference evidence="6 7" key="1">
    <citation type="journal article" date="2017" name="Front. Genet.">
        <title>Draft sequencing of the heterozygous diploid genome of Satsuma (Citrus unshiu Marc.) using a hybrid assembly approach.</title>
        <authorList>
            <person name="Shimizu T."/>
            <person name="Tanizawa Y."/>
            <person name="Mochizuki T."/>
            <person name="Nagasaki H."/>
            <person name="Yoshioka T."/>
            <person name="Toyoda A."/>
            <person name="Fujiyama A."/>
            <person name="Kaminuma E."/>
            <person name="Nakamura Y."/>
        </authorList>
    </citation>
    <scope>NUCLEOTIDE SEQUENCE [LARGE SCALE GENOMIC DNA]</scope>
    <source>
        <strain evidence="7">cv. Miyagawa wase</strain>
    </source>
</reference>
<dbReference type="GO" id="GO:0008234">
    <property type="term" value="F:cysteine-type peptidase activity"/>
    <property type="evidence" value="ECO:0007669"/>
    <property type="project" value="InterPro"/>
</dbReference>
<dbReference type="Pfam" id="PF00505">
    <property type="entry name" value="HMG_box"/>
    <property type="match status" value="1"/>
</dbReference>
<dbReference type="InterPro" id="IPR036910">
    <property type="entry name" value="HMG_box_dom_sf"/>
</dbReference>
<evidence type="ECO:0000313" key="6">
    <source>
        <dbReference type="EMBL" id="GAY69301.1"/>
    </source>
</evidence>
<evidence type="ECO:0000256" key="1">
    <source>
        <dbReference type="ARBA" id="ARBA00005234"/>
    </source>
</evidence>
<keyword evidence="2" id="KW-0645">Protease</keyword>
<feature type="region of interest" description="Disordered" evidence="4">
    <location>
        <begin position="185"/>
        <end position="216"/>
    </location>
</feature>
<comment type="similarity">
    <text evidence="1">Belongs to the peptidase C48 family.</text>
</comment>
<protein>
    <recommendedName>
        <fullName evidence="5">Ubiquitin-like protease family profile domain-containing protein</fullName>
    </recommendedName>
</protein>
<feature type="region of interest" description="Disordered" evidence="4">
    <location>
        <begin position="115"/>
        <end position="142"/>
    </location>
</feature>
<dbReference type="SUPFAM" id="SSF54001">
    <property type="entry name" value="Cysteine proteinases"/>
    <property type="match status" value="1"/>
</dbReference>
<dbReference type="PANTHER" id="PTHR34835">
    <property type="entry name" value="OS07G0283600 PROTEIN-RELATED"/>
    <property type="match status" value="1"/>
</dbReference>
<dbReference type="Gene3D" id="3.40.395.10">
    <property type="entry name" value="Adenoviral Proteinase, Chain A"/>
    <property type="match status" value="1"/>
</dbReference>
<dbReference type="EMBL" id="BDQV01001175">
    <property type="protein sequence ID" value="GAY69301.1"/>
    <property type="molecule type" value="Genomic_DNA"/>
</dbReference>
<dbReference type="GO" id="GO:0006508">
    <property type="term" value="P:proteolysis"/>
    <property type="evidence" value="ECO:0007669"/>
    <property type="project" value="UniProtKB-KW"/>
</dbReference>
<feature type="compositionally biased region" description="Low complexity" evidence="4">
    <location>
        <begin position="203"/>
        <end position="212"/>
    </location>
</feature>
<dbReference type="SUPFAM" id="SSF47095">
    <property type="entry name" value="HMG-box"/>
    <property type="match status" value="1"/>
</dbReference>
<evidence type="ECO:0000259" key="5">
    <source>
        <dbReference type="PROSITE" id="PS50600"/>
    </source>
</evidence>
<dbReference type="Gene3D" id="1.10.30.10">
    <property type="entry name" value="High mobility group box domain"/>
    <property type="match status" value="1"/>
</dbReference>
<proteinExistence type="inferred from homology"/>
<organism evidence="6 7">
    <name type="scientific">Citrus unshiu</name>
    <name type="common">Satsuma mandarin</name>
    <name type="synonym">Citrus nobilis var. unshiu</name>
    <dbReference type="NCBI Taxonomy" id="55188"/>
    <lineage>
        <taxon>Eukaryota</taxon>
        <taxon>Viridiplantae</taxon>
        <taxon>Streptophyta</taxon>
        <taxon>Embryophyta</taxon>
        <taxon>Tracheophyta</taxon>
        <taxon>Spermatophyta</taxon>
        <taxon>Magnoliopsida</taxon>
        <taxon>eudicotyledons</taxon>
        <taxon>Gunneridae</taxon>
        <taxon>Pentapetalae</taxon>
        <taxon>rosids</taxon>
        <taxon>malvids</taxon>
        <taxon>Sapindales</taxon>
        <taxon>Rutaceae</taxon>
        <taxon>Aurantioideae</taxon>
        <taxon>Citrus</taxon>
    </lineage>
</organism>
<gene>
    <name evidence="6" type="ORF">CUMW_270880</name>
</gene>
<feature type="domain" description="Ubiquitin-like protease family profile" evidence="5">
    <location>
        <begin position="564"/>
        <end position="723"/>
    </location>
</feature>
<feature type="compositionally biased region" description="Basic and acidic residues" evidence="4">
    <location>
        <begin position="185"/>
        <end position="202"/>
    </location>
</feature>
<comment type="caution">
    <text evidence="6">The sequence shown here is derived from an EMBL/GenBank/DDBJ whole genome shotgun (WGS) entry which is preliminary data.</text>
</comment>
<keyword evidence="7" id="KW-1185">Reference proteome</keyword>
<name>A0A2H5QXF5_CITUN</name>
<evidence type="ECO:0000256" key="4">
    <source>
        <dbReference type="SAM" id="MobiDB-lite"/>
    </source>
</evidence>
<keyword evidence="3" id="KW-0378">Hydrolase</keyword>
<dbReference type="PROSITE" id="PS50600">
    <property type="entry name" value="ULP_PROTEASE"/>
    <property type="match status" value="1"/>
</dbReference>
<feature type="non-terminal residue" evidence="6">
    <location>
        <position position="1"/>
    </location>
</feature>
<sequence>YSPPITAKSKDVAEGVPFIQAYSICHSDFNSSLNFSRASSVRHSPLQIFTLIDIVPLPMYKCDTEGNSDLLKFMKLVQHIVMVLSRNLVTACGHDVGSVLEGPCFAAVHSRIQMDSQQRKRKRQPGGLQKKGAPMLRANGQDAVPTSSTYGFVSYFNEEVKRLRSENSDLSVTLGLRKHIGKTYKELPPEQKARYKKRDERMGNSGNSNSHSGDNEIMETKCVPERFCALVKSLSEEKKKAIREIGFESLLELRCGKLKRKLCHWLVNQFKPERNIIELHGKKLELCPKMFSKIMGVKDGGMGIKINGASDHIAEVRRIFQPTVKGIRIRTLEEVIEQLDEANKIFKVAFTLFAIATLLCPIGSYISTLFLHPIMDVSSIKSLNWATFCYDWLVKSICRFQNQQAAYIGGCLHFLQIFYLHNVAYDNIQPDRNILPITFWNESRIKKFMKWLRSKGGIGSDKTQRKGNYLIYYVGALDGESNDTFQSKPLEMGKQTTKAMEEYMAGHIQHSRDKNVISKSCRLRFSVGPFTIPSPISEDAKQLILYLFDDKLNTMEIVVDIGDNSITRSSMRTLLPGEWIDGDIITMYADYKNMKEAEKDVTSPRCWFLPTYYSQAALADWSSLNFAQAAGFRDRYMSRLDTCEKIYVPINSDGHWYMLVVDISHATATIWDSLESPSRREKMINESLAIHDSDHARLLLALYLVQSPLNKIRCRLIQEARKL</sequence>
<accession>A0A2H5QXF5</accession>
<evidence type="ECO:0000256" key="3">
    <source>
        <dbReference type="ARBA" id="ARBA00022801"/>
    </source>
</evidence>
<dbReference type="InterPro" id="IPR009071">
    <property type="entry name" value="HMG_box_dom"/>
</dbReference>
<dbReference type="InterPro" id="IPR038765">
    <property type="entry name" value="Papain-like_cys_pep_sf"/>
</dbReference>
<dbReference type="Proteomes" id="UP000236630">
    <property type="component" value="Unassembled WGS sequence"/>
</dbReference>
<evidence type="ECO:0000256" key="2">
    <source>
        <dbReference type="ARBA" id="ARBA00022670"/>
    </source>
</evidence>
<dbReference type="AlphaFoldDB" id="A0A2H5QXF5"/>
<dbReference type="Pfam" id="PF02902">
    <property type="entry name" value="Peptidase_C48"/>
    <property type="match status" value="1"/>
</dbReference>
<dbReference type="PANTHER" id="PTHR34835:SF34">
    <property type="entry name" value="OS08G0555500 PROTEIN"/>
    <property type="match status" value="1"/>
</dbReference>
<evidence type="ECO:0000313" key="7">
    <source>
        <dbReference type="Proteomes" id="UP000236630"/>
    </source>
</evidence>
<dbReference type="InterPro" id="IPR003653">
    <property type="entry name" value="Peptidase_C48_C"/>
</dbReference>